<dbReference type="InterPro" id="IPR027417">
    <property type="entry name" value="P-loop_NTPase"/>
</dbReference>
<dbReference type="Proteomes" id="UP001203284">
    <property type="component" value="Unassembled WGS sequence"/>
</dbReference>
<keyword evidence="1" id="KW-0813">Transport</keyword>
<evidence type="ECO:0000256" key="1">
    <source>
        <dbReference type="ARBA" id="ARBA00022448"/>
    </source>
</evidence>
<dbReference type="SMART" id="SM00382">
    <property type="entry name" value="AAA"/>
    <property type="match status" value="1"/>
</dbReference>
<keyword evidence="3 5" id="KW-0067">ATP-binding</keyword>
<proteinExistence type="predicted"/>
<feature type="domain" description="ABC transporter" evidence="4">
    <location>
        <begin position="11"/>
        <end position="259"/>
    </location>
</feature>
<dbReference type="PANTHER" id="PTHR45772:SF7">
    <property type="entry name" value="AMINO ACID ABC TRANSPORTER ATP-BINDING PROTEIN"/>
    <property type="match status" value="1"/>
</dbReference>
<dbReference type="Gene3D" id="3.40.50.300">
    <property type="entry name" value="P-loop containing nucleotide triphosphate hydrolases"/>
    <property type="match status" value="1"/>
</dbReference>
<evidence type="ECO:0000256" key="2">
    <source>
        <dbReference type="ARBA" id="ARBA00022741"/>
    </source>
</evidence>
<dbReference type="Pfam" id="PF12399">
    <property type="entry name" value="BCA_ABC_TP_C"/>
    <property type="match status" value="1"/>
</dbReference>
<gene>
    <name evidence="5" type="ORF">MWN34_18755</name>
</gene>
<comment type="caution">
    <text evidence="5">The sequence shown here is derived from an EMBL/GenBank/DDBJ whole genome shotgun (WGS) entry which is preliminary data.</text>
</comment>
<keyword evidence="2" id="KW-0547">Nucleotide-binding</keyword>
<accession>A0ABT0DG51</accession>
<sequence>MHRERKDAPLLQVRGLRKAFGGVVAIQNVDLDVAAGSVHAIIGPNGAGKTTAFNCITAFVKPTGGRIMLAGERIDGLPAHVVARHGIARTYQNVRLFPNMTGIENVLVGQHRRLRATFWEAILGTGRFRREEKEARERALHYLDFVGIPHRAQHLARNMPYGDQRRLEIARALVGDPRMLMLDEPAAGMNPTEGRLLVELIERVRGELGVTVVLIEHHMRVVMAVAERITVFDRGAILTEGTPGEIQADERVIAAYLGRRSGQTGPAPEPIHAVPAAIPTLEARLA</sequence>
<keyword evidence="6" id="KW-1185">Reference proteome</keyword>
<evidence type="ECO:0000313" key="5">
    <source>
        <dbReference type="EMBL" id="MCK0198943.1"/>
    </source>
</evidence>
<dbReference type="PANTHER" id="PTHR45772">
    <property type="entry name" value="CONSERVED COMPONENT OF ABC TRANSPORTER FOR NATURAL AMINO ACIDS-RELATED"/>
    <property type="match status" value="1"/>
</dbReference>
<dbReference type="EMBL" id="JALKCH010000016">
    <property type="protein sequence ID" value="MCK0198943.1"/>
    <property type="molecule type" value="Genomic_DNA"/>
</dbReference>
<dbReference type="RefSeq" id="WP_247030844.1">
    <property type="nucleotide sequence ID" value="NZ_JALKCH010000016.1"/>
</dbReference>
<dbReference type="InterPro" id="IPR051120">
    <property type="entry name" value="ABC_AA/LPS_Transport"/>
</dbReference>
<dbReference type="InterPro" id="IPR003593">
    <property type="entry name" value="AAA+_ATPase"/>
</dbReference>
<evidence type="ECO:0000256" key="3">
    <source>
        <dbReference type="ARBA" id="ARBA00022840"/>
    </source>
</evidence>
<dbReference type="PROSITE" id="PS50893">
    <property type="entry name" value="ABC_TRANSPORTER_2"/>
    <property type="match status" value="1"/>
</dbReference>
<name>A0ABT0DG51_9HYPH</name>
<dbReference type="InterPro" id="IPR032823">
    <property type="entry name" value="BCA_ABC_TP_C"/>
</dbReference>
<organism evidence="5 6">
    <name type="scientific">Ancylobacter crimeensis</name>
    <dbReference type="NCBI Taxonomy" id="2579147"/>
    <lineage>
        <taxon>Bacteria</taxon>
        <taxon>Pseudomonadati</taxon>
        <taxon>Pseudomonadota</taxon>
        <taxon>Alphaproteobacteria</taxon>
        <taxon>Hyphomicrobiales</taxon>
        <taxon>Xanthobacteraceae</taxon>
        <taxon>Ancylobacter</taxon>
    </lineage>
</organism>
<dbReference type="SUPFAM" id="SSF52540">
    <property type="entry name" value="P-loop containing nucleoside triphosphate hydrolases"/>
    <property type="match status" value="1"/>
</dbReference>
<evidence type="ECO:0000313" key="6">
    <source>
        <dbReference type="Proteomes" id="UP001203284"/>
    </source>
</evidence>
<protein>
    <submittedName>
        <fullName evidence="5">ABC transporter ATP-binding protein</fullName>
    </submittedName>
</protein>
<dbReference type="InterPro" id="IPR003439">
    <property type="entry name" value="ABC_transporter-like_ATP-bd"/>
</dbReference>
<reference evidence="5 6" key="1">
    <citation type="submission" date="2022-04" db="EMBL/GenBank/DDBJ databases">
        <authorList>
            <person name="Grouzdev D.S."/>
            <person name="Pantiukh K.S."/>
            <person name="Krutkina M.S."/>
        </authorList>
    </citation>
    <scope>NUCLEOTIDE SEQUENCE [LARGE SCALE GENOMIC DNA]</scope>
    <source>
        <strain evidence="5 6">6x-1</strain>
    </source>
</reference>
<dbReference type="CDD" id="cd03219">
    <property type="entry name" value="ABC_Mj1267_LivG_branched"/>
    <property type="match status" value="1"/>
</dbReference>
<dbReference type="GO" id="GO:0005524">
    <property type="term" value="F:ATP binding"/>
    <property type="evidence" value="ECO:0007669"/>
    <property type="project" value="UniProtKB-KW"/>
</dbReference>
<dbReference type="Pfam" id="PF00005">
    <property type="entry name" value="ABC_tran"/>
    <property type="match status" value="1"/>
</dbReference>
<evidence type="ECO:0000259" key="4">
    <source>
        <dbReference type="PROSITE" id="PS50893"/>
    </source>
</evidence>